<accession>A0A1R4KE31</accession>
<reference evidence="3" key="1">
    <citation type="submission" date="2017-02" db="EMBL/GenBank/DDBJ databases">
        <authorList>
            <person name="Dridi B."/>
        </authorList>
    </citation>
    <scope>NUCLEOTIDE SEQUENCE [LARGE SCALE GENOMIC DNA]</scope>
    <source>
        <strain evidence="3">EB411</strain>
    </source>
</reference>
<dbReference type="EMBL" id="FUKR01000078">
    <property type="protein sequence ID" value="SJN42384.1"/>
    <property type="molecule type" value="Genomic_DNA"/>
</dbReference>
<feature type="region of interest" description="Disordered" evidence="1">
    <location>
        <begin position="1"/>
        <end position="36"/>
    </location>
</feature>
<feature type="region of interest" description="Disordered" evidence="1">
    <location>
        <begin position="48"/>
        <end position="101"/>
    </location>
</feature>
<gene>
    <name evidence="2" type="ORF">FM119_13245</name>
</gene>
<feature type="compositionally biased region" description="Low complexity" evidence="1">
    <location>
        <begin position="16"/>
        <end position="36"/>
    </location>
</feature>
<keyword evidence="3" id="KW-1185">Reference proteome</keyword>
<evidence type="ECO:0000313" key="3">
    <source>
        <dbReference type="Proteomes" id="UP000196778"/>
    </source>
</evidence>
<organism evidence="2 3">
    <name type="scientific">Mycetocola reblochoni REB411</name>
    <dbReference type="NCBI Taxonomy" id="1255698"/>
    <lineage>
        <taxon>Bacteria</taxon>
        <taxon>Bacillati</taxon>
        <taxon>Actinomycetota</taxon>
        <taxon>Actinomycetes</taxon>
        <taxon>Micrococcales</taxon>
        <taxon>Microbacteriaceae</taxon>
        <taxon>Mycetocola</taxon>
    </lineage>
</organism>
<evidence type="ECO:0000313" key="2">
    <source>
        <dbReference type="EMBL" id="SJN42384.1"/>
    </source>
</evidence>
<protein>
    <submittedName>
        <fullName evidence="2">Expressed protein</fullName>
    </submittedName>
</protein>
<sequence>MSTFRRLLKTVTDNLGDSSRTGSAAGSRGSAAGGTDWKAIAGGLAERFLGDGSTGSADGRAEAAPRQSGAPVQGSADGRSTGGSAVPAGSASGNAAGQGPAATSEDAAAIARYDYLVRTAPPEQLERVNEEAFARLTPAQREQLRARLDEELPAAERPSSAEPSTLARSATRGEVTRPGLLQRVLGGSGSGAGPADGSAQGAASGRSGGPGWGGALAGAGIGVVGGGLLAAVAGGAVLSAAAGPLLAGVSGLGEQLGGGLDGLGEGLGGAVEGVTGGLGESIGAAGESITGGLSEGLGQAGDGLGQVADSVSGFGLDDVIGGFFE</sequence>
<dbReference type="Proteomes" id="UP000196778">
    <property type="component" value="Unassembled WGS sequence"/>
</dbReference>
<evidence type="ECO:0000256" key="1">
    <source>
        <dbReference type="SAM" id="MobiDB-lite"/>
    </source>
</evidence>
<name>A0A1R4KE31_9MICO</name>
<dbReference type="AlphaFoldDB" id="A0A1R4KE31"/>
<proteinExistence type="predicted"/>
<feature type="compositionally biased region" description="Low complexity" evidence="1">
    <location>
        <begin position="195"/>
        <end position="205"/>
    </location>
</feature>
<feature type="region of interest" description="Disordered" evidence="1">
    <location>
        <begin position="151"/>
        <end position="209"/>
    </location>
</feature>
<feature type="compositionally biased region" description="Low complexity" evidence="1">
    <location>
        <begin position="82"/>
        <end position="101"/>
    </location>
</feature>
<dbReference type="RefSeq" id="WP_245827512.1">
    <property type="nucleotide sequence ID" value="NZ_FUKR01000078.1"/>
</dbReference>